<name>A0A834W1J8_9FABA</name>
<dbReference type="EMBL" id="JAAIUW010000012">
    <property type="protein sequence ID" value="KAF7805700.1"/>
    <property type="molecule type" value="Genomic_DNA"/>
</dbReference>
<dbReference type="Proteomes" id="UP000634136">
    <property type="component" value="Unassembled WGS sequence"/>
</dbReference>
<proteinExistence type="predicted"/>
<accession>A0A834W1J8</accession>
<organism evidence="1 2">
    <name type="scientific">Senna tora</name>
    <dbReference type="NCBI Taxonomy" id="362788"/>
    <lineage>
        <taxon>Eukaryota</taxon>
        <taxon>Viridiplantae</taxon>
        <taxon>Streptophyta</taxon>
        <taxon>Embryophyta</taxon>
        <taxon>Tracheophyta</taxon>
        <taxon>Spermatophyta</taxon>
        <taxon>Magnoliopsida</taxon>
        <taxon>eudicotyledons</taxon>
        <taxon>Gunneridae</taxon>
        <taxon>Pentapetalae</taxon>
        <taxon>rosids</taxon>
        <taxon>fabids</taxon>
        <taxon>Fabales</taxon>
        <taxon>Fabaceae</taxon>
        <taxon>Caesalpinioideae</taxon>
        <taxon>Cassia clade</taxon>
        <taxon>Senna</taxon>
    </lineage>
</organism>
<sequence>MVTTTEQKAIEETIVETIVAR</sequence>
<gene>
    <name evidence="1" type="ORF">G2W53_037861</name>
</gene>
<evidence type="ECO:0000313" key="2">
    <source>
        <dbReference type="Proteomes" id="UP000634136"/>
    </source>
</evidence>
<protein>
    <submittedName>
        <fullName evidence="1">Uncharacterized protein</fullName>
    </submittedName>
</protein>
<dbReference type="AlphaFoldDB" id="A0A834W1J8"/>
<evidence type="ECO:0000313" key="1">
    <source>
        <dbReference type="EMBL" id="KAF7805700.1"/>
    </source>
</evidence>
<keyword evidence="2" id="KW-1185">Reference proteome</keyword>
<reference evidence="1" key="1">
    <citation type="submission" date="2020-09" db="EMBL/GenBank/DDBJ databases">
        <title>Genome-Enabled Discovery of Anthraquinone Biosynthesis in Senna tora.</title>
        <authorList>
            <person name="Kang S.-H."/>
            <person name="Pandey R.P."/>
            <person name="Lee C.-M."/>
            <person name="Sim J.-S."/>
            <person name="Jeong J.-T."/>
            <person name="Choi B.-S."/>
            <person name="Jung M."/>
            <person name="Ginzburg D."/>
            <person name="Zhao K."/>
            <person name="Won S.Y."/>
            <person name="Oh T.-J."/>
            <person name="Yu Y."/>
            <person name="Kim N.-H."/>
            <person name="Lee O.R."/>
            <person name="Lee T.-H."/>
            <person name="Bashyal P."/>
            <person name="Kim T.-S."/>
            <person name="Lee W.-H."/>
            <person name="Kawkins C."/>
            <person name="Kim C.-K."/>
            <person name="Kim J.S."/>
            <person name="Ahn B.O."/>
            <person name="Rhee S.Y."/>
            <person name="Sohng J.K."/>
        </authorList>
    </citation>
    <scope>NUCLEOTIDE SEQUENCE</scope>
    <source>
        <tissue evidence="1">Leaf</tissue>
    </source>
</reference>
<comment type="caution">
    <text evidence="1">The sequence shown here is derived from an EMBL/GenBank/DDBJ whole genome shotgun (WGS) entry which is preliminary data.</text>
</comment>